<comment type="caution">
    <text evidence="1">The sequence shown here is derived from an EMBL/GenBank/DDBJ whole genome shotgun (WGS) entry which is preliminary data.</text>
</comment>
<reference evidence="1 2" key="1">
    <citation type="submission" date="2018-07" db="EMBL/GenBank/DDBJ databases">
        <title>Bacillus sp. YLB-04 draft genome sequence.</title>
        <authorList>
            <person name="Yu L."/>
            <person name="Tang X."/>
        </authorList>
    </citation>
    <scope>NUCLEOTIDE SEQUENCE [LARGE SCALE GENOMIC DNA]</scope>
    <source>
        <strain evidence="1 2">YLB-04</strain>
    </source>
</reference>
<protein>
    <submittedName>
        <fullName evidence="1">Uncharacterized protein</fullName>
    </submittedName>
</protein>
<dbReference type="EMBL" id="QNQT01000005">
    <property type="protein sequence ID" value="RDU36336.1"/>
    <property type="molecule type" value="Genomic_DNA"/>
</dbReference>
<gene>
    <name evidence="1" type="ORF">DRW41_12410</name>
</gene>
<evidence type="ECO:0000313" key="2">
    <source>
        <dbReference type="Proteomes" id="UP000257144"/>
    </source>
</evidence>
<dbReference type="OrthoDB" id="1955035at2"/>
<sequence>MNIEKYILAVVTTKMESVSGGACVFHCESAQKMDQVASTLEAILDGIAHSLSEDTYIIVKH</sequence>
<organism evidence="1 2">
    <name type="scientific">Neobacillus piezotolerans</name>
    <dbReference type="NCBI Taxonomy" id="2259171"/>
    <lineage>
        <taxon>Bacteria</taxon>
        <taxon>Bacillati</taxon>
        <taxon>Bacillota</taxon>
        <taxon>Bacilli</taxon>
        <taxon>Bacillales</taxon>
        <taxon>Bacillaceae</taxon>
        <taxon>Neobacillus</taxon>
    </lineage>
</organism>
<evidence type="ECO:0000313" key="1">
    <source>
        <dbReference type="EMBL" id="RDU36336.1"/>
    </source>
</evidence>
<dbReference type="Pfam" id="PF21835">
    <property type="entry name" value="YIEGIA_cap"/>
    <property type="match status" value="1"/>
</dbReference>
<dbReference type="AlphaFoldDB" id="A0A3D8GQL6"/>
<name>A0A3D8GQL6_9BACI</name>
<dbReference type="RefSeq" id="WP_115452331.1">
    <property type="nucleotide sequence ID" value="NZ_QNQT01000005.1"/>
</dbReference>
<dbReference type="InterPro" id="IPR054055">
    <property type="entry name" value="YpzH"/>
</dbReference>
<proteinExistence type="predicted"/>
<accession>A0A3D8GQL6</accession>
<dbReference type="Proteomes" id="UP000257144">
    <property type="component" value="Unassembled WGS sequence"/>
</dbReference>
<keyword evidence="2" id="KW-1185">Reference proteome</keyword>